<feature type="region of interest" description="Disordered" evidence="1">
    <location>
        <begin position="53"/>
        <end position="111"/>
    </location>
</feature>
<proteinExistence type="predicted"/>
<evidence type="ECO:0000256" key="2">
    <source>
        <dbReference type="SAM" id="Phobius"/>
    </source>
</evidence>
<feature type="transmembrane region" description="Helical" evidence="2">
    <location>
        <begin position="175"/>
        <end position="194"/>
    </location>
</feature>
<dbReference type="GeneID" id="17291533"/>
<evidence type="ECO:0000256" key="1">
    <source>
        <dbReference type="SAM" id="MobiDB-lite"/>
    </source>
</evidence>
<evidence type="ECO:0000313" key="4">
    <source>
        <dbReference type="EnsemblProtists" id="EKX34806"/>
    </source>
</evidence>
<organism evidence="3">
    <name type="scientific">Guillardia theta (strain CCMP2712)</name>
    <name type="common">Cryptophyte</name>
    <dbReference type="NCBI Taxonomy" id="905079"/>
    <lineage>
        <taxon>Eukaryota</taxon>
        <taxon>Cryptophyceae</taxon>
        <taxon>Pyrenomonadales</taxon>
        <taxon>Geminigeraceae</taxon>
        <taxon>Guillardia</taxon>
    </lineage>
</organism>
<feature type="transmembrane region" description="Helical" evidence="2">
    <location>
        <begin position="118"/>
        <end position="137"/>
    </location>
</feature>
<dbReference type="Proteomes" id="UP000011087">
    <property type="component" value="Unassembled WGS sequence"/>
</dbReference>
<gene>
    <name evidence="3" type="ORF">GUITHDRAFT_146919</name>
</gene>
<dbReference type="RefSeq" id="XP_005821786.1">
    <property type="nucleotide sequence ID" value="XM_005821729.1"/>
</dbReference>
<feature type="compositionally biased region" description="Polar residues" evidence="1">
    <location>
        <begin position="62"/>
        <end position="78"/>
    </location>
</feature>
<dbReference type="AlphaFoldDB" id="L1IEY8"/>
<feature type="region of interest" description="Disordered" evidence="1">
    <location>
        <begin position="1"/>
        <end position="38"/>
    </location>
</feature>
<reference evidence="4" key="3">
    <citation type="submission" date="2015-06" db="UniProtKB">
        <authorList>
            <consortium name="EnsemblProtists"/>
        </authorList>
    </citation>
    <scope>IDENTIFICATION</scope>
</reference>
<dbReference type="PaxDb" id="55529-EKX34806"/>
<reference evidence="5" key="2">
    <citation type="submission" date="2012-11" db="EMBL/GenBank/DDBJ databases">
        <authorList>
            <person name="Kuo A."/>
            <person name="Curtis B.A."/>
            <person name="Tanifuji G."/>
            <person name="Burki F."/>
            <person name="Gruber A."/>
            <person name="Irimia M."/>
            <person name="Maruyama S."/>
            <person name="Arias M.C."/>
            <person name="Ball S.G."/>
            <person name="Gile G.H."/>
            <person name="Hirakawa Y."/>
            <person name="Hopkins J.F."/>
            <person name="Rensing S.A."/>
            <person name="Schmutz J."/>
            <person name="Symeonidi A."/>
            <person name="Elias M."/>
            <person name="Eveleigh R.J."/>
            <person name="Herman E.K."/>
            <person name="Klute M.J."/>
            <person name="Nakayama T."/>
            <person name="Obornik M."/>
            <person name="Reyes-Prieto A."/>
            <person name="Armbrust E.V."/>
            <person name="Aves S.J."/>
            <person name="Beiko R.G."/>
            <person name="Coutinho P."/>
            <person name="Dacks J.B."/>
            <person name="Durnford D.G."/>
            <person name="Fast N.M."/>
            <person name="Green B.R."/>
            <person name="Grisdale C."/>
            <person name="Hempe F."/>
            <person name="Henrissat B."/>
            <person name="Hoppner M.P."/>
            <person name="Ishida K.-I."/>
            <person name="Kim E."/>
            <person name="Koreny L."/>
            <person name="Kroth P.G."/>
            <person name="Liu Y."/>
            <person name="Malik S.-B."/>
            <person name="Maier U.G."/>
            <person name="McRose D."/>
            <person name="Mock T."/>
            <person name="Neilson J.A."/>
            <person name="Onodera N.T."/>
            <person name="Poole A.M."/>
            <person name="Pritham E.J."/>
            <person name="Richards T.A."/>
            <person name="Rocap G."/>
            <person name="Roy S.W."/>
            <person name="Sarai C."/>
            <person name="Schaack S."/>
            <person name="Shirato S."/>
            <person name="Slamovits C.H."/>
            <person name="Spencer D.F."/>
            <person name="Suzuki S."/>
            <person name="Worden A.Z."/>
            <person name="Zauner S."/>
            <person name="Barry K."/>
            <person name="Bell C."/>
            <person name="Bharti A.K."/>
            <person name="Crow J.A."/>
            <person name="Grimwood J."/>
            <person name="Kramer R."/>
            <person name="Lindquist E."/>
            <person name="Lucas S."/>
            <person name="Salamov A."/>
            <person name="McFadden G.I."/>
            <person name="Lane C.E."/>
            <person name="Keeling P.J."/>
            <person name="Gray M.W."/>
            <person name="Grigoriev I.V."/>
            <person name="Archibald J.M."/>
        </authorList>
    </citation>
    <scope>NUCLEOTIDE SEQUENCE</scope>
    <source>
        <strain evidence="5">CCMP2712</strain>
    </source>
</reference>
<dbReference type="HOGENOM" id="CLU_1126290_0_0_1"/>
<name>L1IEY8_GUITC</name>
<sequence length="288" mass="30661">MDYRDDNDVGQVPGVANRTEPKIGGSGKGSNGSNGSAFDVSLVGRARQGFRMPVSGVPGHTSRPQTVVPTKPITQRPVTSGPRMVPPPDRVLSPSLKDSDSAYSLATDDGTSSKHPEIVRTGYILSFTIVIMATCILENRGNVFALNLAMLAAMPLLSATMVLHSSSQGRIRYSLLAMIGVTCLSASSISIILSDTTLSLLRHIPGLLCLTLFFYGMSTAWRRILSAVCSVLIFLCIVTSAIVDAKFENKQTMVLATCLIFGLLFLESNVAVTPLACKKEEGGCMGMV</sequence>
<feature type="transmembrane region" description="Helical" evidence="2">
    <location>
        <begin position="254"/>
        <end position="277"/>
    </location>
</feature>
<feature type="transmembrane region" description="Helical" evidence="2">
    <location>
        <begin position="143"/>
        <end position="163"/>
    </location>
</feature>
<reference evidence="3 5" key="1">
    <citation type="journal article" date="2012" name="Nature">
        <title>Algal genomes reveal evolutionary mosaicism and the fate of nucleomorphs.</title>
        <authorList>
            <consortium name="DOE Joint Genome Institute"/>
            <person name="Curtis B.A."/>
            <person name="Tanifuji G."/>
            <person name="Burki F."/>
            <person name="Gruber A."/>
            <person name="Irimia M."/>
            <person name="Maruyama S."/>
            <person name="Arias M.C."/>
            <person name="Ball S.G."/>
            <person name="Gile G.H."/>
            <person name="Hirakawa Y."/>
            <person name="Hopkins J.F."/>
            <person name="Kuo A."/>
            <person name="Rensing S.A."/>
            <person name="Schmutz J."/>
            <person name="Symeonidi A."/>
            <person name="Elias M."/>
            <person name="Eveleigh R.J."/>
            <person name="Herman E.K."/>
            <person name="Klute M.J."/>
            <person name="Nakayama T."/>
            <person name="Obornik M."/>
            <person name="Reyes-Prieto A."/>
            <person name="Armbrust E.V."/>
            <person name="Aves S.J."/>
            <person name="Beiko R.G."/>
            <person name="Coutinho P."/>
            <person name="Dacks J.B."/>
            <person name="Durnford D.G."/>
            <person name="Fast N.M."/>
            <person name="Green B.R."/>
            <person name="Grisdale C.J."/>
            <person name="Hempel F."/>
            <person name="Henrissat B."/>
            <person name="Hoppner M.P."/>
            <person name="Ishida K."/>
            <person name="Kim E."/>
            <person name="Koreny L."/>
            <person name="Kroth P.G."/>
            <person name="Liu Y."/>
            <person name="Malik S.B."/>
            <person name="Maier U.G."/>
            <person name="McRose D."/>
            <person name="Mock T."/>
            <person name="Neilson J.A."/>
            <person name="Onodera N.T."/>
            <person name="Poole A.M."/>
            <person name="Pritham E.J."/>
            <person name="Richards T.A."/>
            <person name="Rocap G."/>
            <person name="Roy S.W."/>
            <person name="Sarai C."/>
            <person name="Schaack S."/>
            <person name="Shirato S."/>
            <person name="Slamovits C.H."/>
            <person name="Spencer D.F."/>
            <person name="Suzuki S."/>
            <person name="Worden A.Z."/>
            <person name="Zauner S."/>
            <person name="Barry K."/>
            <person name="Bell C."/>
            <person name="Bharti A.K."/>
            <person name="Crow J.A."/>
            <person name="Grimwood J."/>
            <person name="Kramer R."/>
            <person name="Lindquist E."/>
            <person name="Lucas S."/>
            <person name="Salamov A."/>
            <person name="McFadden G.I."/>
            <person name="Lane C.E."/>
            <person name="Keeling P.J."/>
            <person name="Gray M.W."/>
            <person name="Grigoriev I.V."/>
            <person name="Archibald J.M."/>
        </authorList>
    </citation>
    <scope>NUCLEOTIDE SEQUENCE</scope>
    <source>
        <strain evidence="3 5">CCMP2712</strain>
    </source>
</reference>
<evidence type="ECO:0000313" key="5">
    <source>
        <dbReference type="Proteomes" id="UP000011087"/>
    </source>
</evidence>
<dbReference type="KEGG" id="gtt:GUITHDRAFT_146919"/>
<protein>
    <submittedName>
        <fullName evidence="3 4">Uncharacterized protein</fullName>
    </submittedName>
</protein>
<keyword evidence="2" id="KW-0812">Transmembrane</keyword>
<evidence type="ECO:0000313" key="3">
    <source>
        <dbReference type="EMBL" id="EKX34806.1"/>
    </source>
</evidence>
<keyword evidence="2" id="KW-0472">Membrane</keyword>
<feature type="transmembrane region" description="Helical" evidence="2">
    <location>
        <begin position="224"/>
        <end position="242"/>
    </location>
</feature>
<dbReference type="EnsemblProtists" id="EKX34806">
    <property type="protein sequence ID" value="EKX34806"/>
    <property type="gene ID" value="GUITHDRAFT_146919"/>
</dbReference>
<dbReference type="EMBL" id="JH993102">
    <property type="protein sequence ID" value="EKX34806.1"/>
    <property type="molecule type" value="Genomic_DNA"/>
</dbReference>
<accession>L1IEY8</accession>
<keyword evidence="5" id="KW-1185">Reference proteome</keyword>
<feature type="transmembrane region" description="Helical" evidence="2">
    <location>
        <begin position="200"/>
        <end position="217"/>
    </location>
</feature>
<keyword evidence="2" id="KW-1133">Transmembrane helix</keyword>